<reference evidence="6 7" key="1">
    <citation type="submission" date="2019-07" db="EMBL/GenBank/DDBJ databases">
        <title>Whole genome shotgun sequence of Enterococcus mundtii NBRC 100490.</title>
        <authorList>
            <person name="Hosoyama A."/>
            <person name="Uohara A."/>
            <person name="Ohji S."/>
            <person name="Ichikawa N."/>
        </authorList>
    </citation>
    <scope>NUCLEOTIDE SEQUENCE [LARGE SCALE GENOMIC DNA]</scope>
    <source>
        <strain evidence="6 7">NBRC 100490</strain>
    </source>
</reference>
<evidence type="ECO:0000313" key="6">
    <source>
        <dbReference type="EMBL" id="GEL81443.1"/>
    </source>
</evidence>
<evidence type="ECO:0000256" key="4">
    <source>
        <dbReference type="ARBA" id="ARBA00023014"/>
    </source>
</evidence>
<protein>
    <recommendedName>
        <fullName evidence="5">Radical SAM core domain-containing protein</fullName>
    </recommendedName>
</protein>
<dbReference type="RefSeq" id="WP_081367449.1">
    <property type="nucleotide sequence ID" value="NZ_BJWA01000025.1"/>
</dbReference>
<evidence type="ECO:0000256" key="1">
    <source>
        <dbReference type="ARBA" id="ARBA00022691"/>
    </source>
</evidence>
<dbReference type="PANTHER" id="PTHR11228">
    <property type="entry name" value="RADICAL SAM DOMAIN PROTEIN"/>
    <property type="match status" value="1"/>
</dbReference>
<dbReference type="EMBL" id="BJWA01000025">
    <property type="protein sequence ID" value="GEL81443.1"/>
    <property type="molecule type" value="Genomic_DNA"/>
</dbReference>
<dbReference type="SFLD" id="SFLDS00029">
    <property type="entry name" value="Radical_SAM"/>
    <property type="match status" value="1"/>
</dbReference>
<keyword evidence="1" id="KW-0949">S-adenosyl-L-methionine</keyword>
<dbReference type="GeneID" id="61001221"/>
<dbReference type="InterPro" id="IPR007197">
    <property type="entry name" value="rSAM"/>
</dbReference>
<keyword evidence="7" id="KW-1185">Reference proteome</keyword>
<dbReference type="Pfam" id="PF04055">
    <property type="entry name" value="Radical_SAM"/>
    <property type="match status" value="1"/>
</dbReference>
<comment type="caution">
    <text evidence="6">The sequence shown here is derived from an EMBL/GenBank/DDBJ whole genome shotgun (WGS) entry which is preliminary data.</text>
</comment>
<name>A0ABQ0VHQ4_ENTMU</name>
<dbReference type="Gene3D" id="3.20.20.70">
    <property type="entry name" value="Aldolase class I"/>
    <property type="match status" value="1"/>
</dbReference>
<dbReference type="PANTHER" id="PTHR11228:SF34">
    <property type="entry name" value="TUNGSTEN-CONTAINING ALDEHYDE FERREDOXIN OXIDOREDUCTASE COFACTOR MODIFYING PROTEIN"/>
    <property type="match status" value="1"/>
</dbReference>
<sequence length="344" mass="39976">MTHEKELVNWLSPTNAAIITSYKCNAQCKECCFGCSPFQKINTNLKDYTTFIDSVIKYKSVKFIVWTGGEATLLKEELLLAIKYAKSKGLFSRLVTNGVWASNYDRANKFLKNLRDNGVMEISFSTGDNHLEFVPLDRVMTGALACIENGIRCTISVESTKHSKFKQEHLFLHELYQKIENHPNKELFSSISSTWVSFHKDTIYEYNELNPLEVQDGCNNLFEFIGLNPNNEYISCCGLTNKYIADMKLGPQNTTDLQDIYNKQKNDFMKRWLYVDGPINILDQVIKWNPDIKPPKFRHHCQTCAYIYNNPDIRKTIIENYPLIVDVINKKFYDKLKLRKYLYA</sequence>
<feature type="domain" description="Radical SAM core" evidence="5">
    <location>
        <begin position="18"/>
        <end position="154"/>
    </location>
</feature>
<dbReference type="InterPro" id="IPR058240">
    <property type="entry name" value="rSAM_sf"/>
</dbReference>
<evidence type="ECO:0000256" key="3">
    <source>
        <dbReference type="ARBA" id="ARBA00023004"/>
    </source>
</evidence>
<proteinExistence type="predicted"/>
<dbReference type="InterPro" id="IPR013785">
    <property type="entry name" value="Aldolase_TIM"/>
</dbReference>
<keyword evidence="4" id="KW-0411">Iron-sulfur</keyword>
<evidence type="ECO:0000259" key="5">
    <source>
        <dbReference type="Pfam" id="PF04055"/>
    </source>
</evidence>
<dbReference type="Proteomes" id="UP000321175">
    <property type="component" value="Unassembled WGS sequence"/>
</dbReference>
<keyword evidence="2" id="KW-0479">Metal-binding</keyword>
<gene>
    <name evidence="6" type="ORF">EMU01_25870</name>
</gene>
<evidence type="ECO:0000313" key="7">
    <source>
        <dbReference type="Proteomes" id="UP000321175"/>
    </source>
</evidence>
<keyword evidence="3" id="KW-0408">Iron</keyword>
<dbReference type="InterPro" id="IPR050377">
    <property type="entry name" value="Radical_SAM_PqqE_MftC-like"/>
</dbReference>
<dbReference type="SUPFAM" id="SSF102114">
    <property type="entry name" value="Radical SAM enzymes"/>
    <property type="match status" value="1"/>
</dbReference>
<organism evidence="6 7">
    <name type="scientific">Enterococcus mundtii</name>
    <dbReference type="NCBI Taxonomy" id="53346"/>
    <lineage>
        <taxon>Bacteria</taxon>
        <taxon>Bacillati</taxon>
        <taxon>Bacillota</taxon>
        <taxon>Bacilli</taxon>
        <taxon>Lactobacillales</taxon>
        <taxon>Enterococcaceae</taxon>
        <taxon>Enterococcus</taxon>
    </lineage>
</organism>
<accession>A0ABQ0VHQ4</accession>
<evidence type="ECO:0000256" key="2">
    <source>
        <dbReference type="ARBA" id="ARBA00022723"/>
    </source>
</evidence>